<dbReference type="InterPro" id="IPR052726">
    <property type="entry name" value="Phage_Baseplate_Hub"/>
</dbReference>
<evidence type="ECO:0000313" key="3">
    <source>
        <dbReference type="EMBL" id="TLI69204.1"/>
    </source>
</evidence>
<organism evidence="3 4">
    <name type="scientific">Escherichia coli O25b:H4</name>
    <dbReference type="NCBI Taxonomy" id="941280"/>
    <lineage>
        <taxon>Bacteria</taxon>
        <taxon>Pseudomonadati</taxon>
        <taxon>Pseudomonadota</taxon>
        <taxon>Gammaproteobacteria</taxon>
        <taxon>Enterobacterales</taxon>
        <taxon>Enterobacteriaceae</taxon>
        <taxon>Escherichia</taxon>
    </lineage>
</organism>
<comment type="caution">
    <text evidence="3">The sequence shown here is derived from an EMBL/GenBank/DDBJ whole genome shotgun (WGS) entry which is preliminary data.</text>
</comment>
<evidence type="ECO:0000259" key="1">
    <source>
        <dbReference type="Pfam" id="PF26078"/>
    </source>
</evidence>
<proteinExistence type="predicted"/>
<dbReference type="Proteomes" id="UP000309847">
    <property type="component" value="Unassembled WGS sequence"/>
</dbReference>
<protein>
    <submittedName>
        <fullName evidence="3">Baseplate assembly protein</fullName>
    </submittedName>
</protein>
<accession>A0A7I0L0A5</accession>
<reference evidence="3 4" key="1">
    <citation type="submission" date="2019-01" db="EMBL/GenBank/DDBJ databases">
        <title>Genome and plasmid diversity of ESBL producing Escherichia coli ST131 tracking phylogenetic trajectories with Bayesian inference.</title>
        <authorList>
            <person name="Ny S."/>
        </authorList>
    </citation>
    <scope>NUCLEOTIDE SEQUENCE [LARGE SCALE GENOMIC DNA]</scope>
    <source>
        <strain evidence="3 4">C0101-PB_2013</strain>
    </source>
</reference>
<dbReference type="Pfam" id="PF26078">
    <property type="entry name" value="Baseplate_J_M"/>
    <property type="match status" value="1"/>
</dbReference>
<feature type="domain" description="Baseplate J-like C-terminal" evidence="2">
    <location>
        <begin position="211"/>
        <end position="290"/>
    </location>
</feature>
<dbReference type="InterPro" id="IPR014507">
    <property type="entry name" value="Baseplate_assembly_J_pred"/>
</dbReference>
<gene>
    <name evidence="3" type="ORF">EWT59_24530</name>
</gene>
<evidence type="ECO:0000259" key="2">
    <source>
        <dbReference type="Pfam" id="PF26079"/>
    </source>
</evidence>
<dbReference type="PANTHER" id="PTHR35862:SF1">
    <property type="entry name" value="FELS-2 PROPHAGE PROTEIN"/>
    <property type="match status" value="1"/>
</dbReference>
<dbReference type="PIRSF" id="PIRSF020481">
    <property type="entry name" value="BAP"/>
    <property type="match status" value="1"/>
</dbReference>
<dbReference type="EMBL" id="SEWA01000004">
    <property type="protein sequence ID" value="TLI69204.1"/>
    <property type="molecule type" value="Genomic_DNA"/>
</dbReference>
<dbReference type="InterPro" id="IPR058531">
    <property type="entry name" value="Baseplate_J_M"/>
</dbReference>
<dbReference type="Pfam" id="PF26079">
    <property type="entry name" value="Baseplate_J_C"/>
    <property type="match status" value="1"/>
</dbReference>
<dbReference type="RefSeq" id="WP_001546049.1">
    <property type="nucleotide sequence ID" value="NZ_SEWA01000004.1"/>
</dbReference>
<dbReference type="PANTHER" id="PTHR35862">
    <property type="entry name" value="FELS-2 PROPHAGE PROTEIN"/>
    <property type="match status" value="1"/>
</dbReference>
<sequence>MPAVDLSELPTPQIIETPDFEVILAEVKESMITAFPQTQQAAVRSAMALESEPLTVIAQAFALRELLLRQRINEGAAACMLSHSTGDDLDNLAANMNTARLVITPATDTAEAVMESDTALRLRAQSAFDGLSVAGPTGAYEYFARSASGQVADARATSPAPAEVVVAVLSTEGDGTATEALLTTVRNALNAEDVRPVGDRLTVQSAEIIRYQIDARLYFYPGPESEPILNAARNNLETWLAEQGKIGRDVALSAIMAALHVQGVQRVELTSPAQNIVISDVQSAYCTSFSVSAGGTNE</sequence>
<evidence type="ECO:0000313" key="4">
    <source>
        <dbReference type="Proteomes" id="UP000309847"/>
    </source>
</evidence>
<name>A0A7I0L0A5_ECO25</name>
<dbReference type="InterPro" id="IPR058530">
    <property type="entry name" value="Baseplate_J-like_C"/>
</dbReference>
<dbReference type="AlphaFoldDB" id="A0A7I0L0A5"/>
<feature type="domain" description="Baseplate J-like central" evidence="1">
    <location>
        <begin position="133"/>
        <end position="204"/>
    </location>
</feature>